<evidence type="ECO:0000313" key="1">
    <source>
        <dbReference type="EMBL" id="GAA0552678.1"/>
    </source>
</evidence>
<dbReference type="EMBL" id="BAAAEO010000003">
    <property type="protein sequence ID" value="GAA0552678.1"/>
    <property type="molecule type" value="Genomic_DNA"/>
</dbReference>
<dbReference type="RefSeq" id="WP_226767149.1">
    <property type="nucleotide sequence ID" value="NZ_BAAAEO010000003.1"/>
</dbReference>
<keyword evidence="2" id="KW-1185">Reference proteome</keyword>
<evidence type="ECO:0000313" key="2">
    <source>
        <dbReference type="Proteomes" id="UP001501169"/>
    </source>
</evidence>
<organism evidence="1 2">
    <name type="scientific">Rheinheimera aquimaris</name>
    <dbReference type="NCBI Taxonomy" id="412437"/>
    <lineage>
        <taxon>Bacteria</taxon>
        <taxon>Pseudomonadati</taxon>
        <taxon>Pseudomonadota</taxon>
        <taxon>Gammaproteobacteria</taxon>
        <taxon>Chromatiales</taxon>
        <taxon>Chromatiaceae</taxon>
        <taxon>Rheinheimera</taxon>
    </lineage>
</organism>
<dbReference type="Proteomes" id="UP001501169">
    <property type="component" value="Unassembled WGS sequence"/>
</dbReference>
<gene>
    <name evidence="1" type="ORF">GCM10009098_20480</name>
</gene>
<protein>
    <submittedName>
        <fullName evidence="1">Uncharacterized protein</fullName>
    </submittedName>
</protein>
<proteinExistence type="predicted"/>
<reference evidence="1 2" key="1">
    <citation type="journal article" date="2019" name="Int. J. Syst. Evol. Microbiol.">
        <title>The Global Catalogue of Microorganisms (GCM) 10K type strain sequencing project: providing services to taxonomists for standard genome sequencing and annotation.</title>
        <authorList>
            <consortium name="The Broad Institute Genomics Platform"/>
            <consortium name="The Broad Institute Genome Sequencing Center for Infectious Disease"/>
            <person name="Wu L."/>
            <person name="Ma J."/>
        </authorList>
    </citation>
    <scope>NUCLEOTIDE SEQUENCE [LARGE SCALE GENOMIC DNA]</scope>
    <source>
        <strain evidence="1 2">JCM 14331</strain>
    </source>
</reference>
<accession>A0ABN1DVF8</accession>
<sequence length="127" mass="14578">MTLLPGIFVVVLLICVVWCVTRVIRSPLIKLNDEDGLKPIFEEICGGRFNMINYTWPLVRHSVYESIVVIKFFGGSYVMPRNSLFVENANGIFSSGIRYKSPKYRFREIRIWTSEGEKVISELGKNA</sequence>
<comment type="caution">
    <text evidence="1">The sequence shown here is derived from an EMBL/GenBank/DDBJ whole genome shotgun (WGS) entry which is preliminary data.</text>
</comment>
<name>A0ABN1DVF8_9GAMM</name>